<keyword evidence="10" id="KW-0472">Membrane</keyword>
<keyword evidence="8" id="KW-0175">Coiled coil</keyword>
<dbReference type="InParanoid" id="A0A540VCL9"/>
<feature type="region of interest" description="Disordered" evidence="9">
    <location>
        <begin position="340"/>
        <end position="373"/>
    </location>
</feature>
<comment type="subcellular location">
    <subcellularLocation>
        <location evidence="2">Membrane</location>
    </subcellularLocation>
</comment>
<keyword evidence="6" id="KW-0418">Kinase</keyword>
<evidence type="ECO:0000256" key="1">
    <source>
        <dbReference type="ARBA" id="ARBA00000085"/>
    </source>
</evidence>
<dbReference type="GO" id="GO:0000155">
    <property type="term" value="F:phosphorelay sensor kinase activity"/>
    <property type="evidence" value="ECO:0007669"/>
    <property type="project" value="InterPro"/>
</dbReference>
<keyword evidence="14" id="KW-1185">Reference proteome</keyword>
<dbReference type="SMART" id="SM00304">
    <property type="entry name" value="HAMP"/>
    <property type="match status" value="1"/>
</dbReference>
<dbReference type="SUPFAM" id="SSF55874">
    <property type="entry name" value="ATPase domain of HSP90 chaperone/DNA topoisomerase II/histidine kinase"/>
    <property type="match status" value="1"/>
</dbReference>
<dbReference type="SMART" id="SM00387">
    <property type="entry name" value="HATPase_c"/>
    <property type="match status" value="1"/>
</dbReference>
<evidence type="ECO:0000259" key="11">
    <source>
        <dbReference type="PROSITE" id="PS50109"/>
    </source>
</evidence>
<dbReference type="EMBL" id="VIGC01000023">
    <property type="protein sequence ID" value="TQE94491.1"/>
    <property type="molecule type" value="Genomic_DNA"/>
</dbReference>
<gene>
    <name evidence="13" type="ORF">FKZ61_16420</name>
</gene>
<evidence type="ECO:0000256" key="7">
    <source>
        <dbReference type="ARBA" id="ARBA00023012"/>
    </source>
</evidence>
<feature type="transmembrane region" description="Helical" evidence="10">
    <location>
        <begin position="9"/>
        <end position="35"/>
    </location>
</feature>
<dbReference type="InterPro" id="IPR036097">
    <property type="entry name" value="HisK_dim/P_sf"/>
</dbReference>
<dbReference type="EC" id="2.7.13.3" evidence="3"/>
<name>A0A540VCL9_9CHLR</name>
<dbReference type="GO" id="GO:0016020">
    <property type="term" value="C:membrane"/>
    <property type="evidence" value="ECO:0007669"/>
    <property type="project" value="UniProtKB-SubCell"/>
</dbReference>
<dbReference type="RefSeq" id="WP_141611238.1">
    <property type="nucleotide sequence ID" value="NZ_VIGC02000023.1"/>
</dbReference>
<keyword evidence="10" id="KW-1133">Transmembrane helix</keyword>
<feature type="domain" description="HAMP" evidence="12">
    <location>
        <begin position="86"/>
        <end position="138"/>
    </location>
</feature>
<keyword evidence="4" id="KW-0597">Phosphoprotein</keyword>
<dbReference type="SMART" id="SM00388">
    <property type="entry name" value="HisKA"/>
    <property type="match status" value="1"/>
</dbReference>
<dbReference type="CDD" id="cd00082">
    <property type="entry name" value="HisKA"/>
    <property type="match status" value="1"/>
</dbReference>
<feature type="compositionally biased region" description="Low complexity" evidence="9">
    <location>
        <begin position="359"/>
        <end position="373"/>
    </location>
</feature>
<dbReference type="InterPro" id="IPR003660">
    <property type="entry name" value="HAMP_dom"/>
</dbReference>
<dbReference type="CDD" id="cd00075">
    <property type="entry name" value="HATPase"/>
    <property type="match status" value="1"/>
</dbReference>
<evidence type="ECO:0000313" key="14">
    <source>
        <dbReference type="Proteomes" id="UP000317371"/>
    </source>
</evidence>
<comment type="catalytic activity">
    <reaction evidence="1">
        <text>ATP + protein L-histidine = ADP + protein N-phospho-L-histidine.</text>
        <dbReference type="EC" id="2.7.13.3"/>
    </reaction>
</comment>
<keyword evidence="10" id="KW-0812">Transmembrane</keyword>
<dbReference type="SUPFAM" id="SSF47384">
    <property type="entry name" value="Homodimeric domain of signal transducing histidine kinase"/>
    <property type="match status" value="1"/>
</dbReference>
<feature type="domain" description="Histidine kinase" evidence="11">
    <location>
        <begin position="146"/>
        <end position="362"/>
    </location>
</feature>
<dbReference type="CDD" id="cd06225">
    <property type="entry name" value="HAMP"/>
    <property type="match status" value="1"/>
</dbReference>
<dbReference type="Pfam" id="PF02518">
    <property type="entry name" value="HATPase_c"/>
    <property type="match status" value="1"/>
</dbReference>
<evidence type="ECO:0000256" key="5">
    <source>
        <dbReference type="ARBA" id="ARBA00022679"/>
    </source>
</evidence>
<dbReference type="Gene3D" id="3.30.565.10">
    <property type="entry name" value="Histidine kinase-like ATPase, C-terminal domain"/>
    <property type="match status" value="1"/>
</dbReference>
<proteinExistence type="predicted"/>
<dbReference type="InterPro" id="IPR003594">
    <property type="entry name" value="HATPase_dom"/>
</dbReference>
<evidence type="ECO:0000259" key="12">
    <source>
        <dbReference type="PROSITE" id="PS50885"/>
    </source>
</evidence>
<dbReference type="InterPro" id="IPR036890">
    <property type="entry name" value="HATPase_C_sf"/>
</dbReference>
<dbReference type="PRINTS" id="PR00344">
    <property type="entry name" value="BCTRLSENSOR"/>
</dbReference>
<evidence type="ECO:0000256" key="6">
    <source>
        <dbReference type="ARBA" id="ARBA00022777"/>
    </source>
</evidence>
<dbReference type="Proteomes" id="UP000317371">
    <property type="component" value="Unassembled WGS sequence"/>
</dbReference>
<keyword evidence="5" id="KW-0808">Transferase</keyword>
<feature type="coiled-coil region" evidence="8">
    <location>
        <begin position="126"/>
        <end position="153"/>
    </location>
</feature>
<reference evidence="13 14" key="1">
    <citation type="submission" date="2019-06" db="EMBL/GenBank/DDBJ databases">
        <title>Genome sequence of Litorilinea aerophila BAA-2444.</title>
        <authorList>
            <person name="Maclea K.S."/>
            <person name="Maurais E.G."/>
            <person name="Iannazzi L.C."/>
        </authorList>
    </citation>
    <scope>NUCLEOTIDE SEQUENCE [LARGE SCALE GENOMIC DNA]</scope>
    <source>
        <strain evidence="13 14">ATCC BAA-2444</strain>
    </source>
</reference>
<accession>A0A540VCL9</accession>
<evidence type="ECO:0000256" key="2">
    <source>
        <dbReference type="ARBA" id="ARBA00004370"/>
    </source>
</evidence>
<evidence type="ECO:0000256" key="10">
    <source>
        <dbReference type="SAM" id="Phobius"/>
    </source>
</evidence>
<protein>
    <recommendedName>
        <fullName evidence="3">histidine kinase</fullName>
        <ecNumber evidence="3">2.7.13.3</ecNumber>
    </recommendedName>
</protein>
<dbReference type="SUPFAM" id="SSF158472">
    <property type="entry name" value="HAMP domain-like"/>
    <property type="match status" value="1"/>
</dbReference>
<dbReference type="PANTHER" id="PTHR43711:SF1">
    <property type="entry name" value="HISTIDINE KINASE 1"/>
    <property type="match status" value="1"/>
</dbReference>
<evidence type="ECO:0000256" key="8">
    <source>
        <dbReference type="SAM" id="Coils"/>
    </source>
</evidence>
<dbReference type="Pfam" id="PF00512">
    <property type="entry name" value="HisKA"/>
    <property type="match status" value="1"/>
</dbReference>
<dbReference type="InterPro" id="IPR005467">
    <property type="entry name" value="His_kinase_dom"/>
</dbReference>
<organism evidence="13 14">
    <name type="scientific">Litorilinea aerophila</name>
    <dbReference type="NCBI Taxonomy" id="1204385"/>
    <lineage>
        <taxon>Bacteria</taxon>
        <taxon>Bacillati</taxon>
        <taxon>Chloroflexota</taxon>
        <taxon>Caldilineae</taxon>
        <taxon>Caldilineales</taxon>
        <taxon>Caldilineaceae</taxon>
        <taxon>Litorilinea</taxon>
    </lineage>
</organism>
<dbReference type="Pfam" id="PF00672">
    <property type="entry name" value="HAMP"/>
    <property type="match status" value="1"/>
</dbReference>
<sequence>MKRLPIHRLWFQFSLAFSGVVILASLGLAFLGYLLRPAPAIPPPPPDTEQAQARRALFLHYRNRGLLITIAVGSTLGIAAGVWMSRRLTAPLEELAEGTQAISTGRFSYRVAERGSQELRTLAQSFNAMAAALESAERQRQNLLADVAHELRTPLTVLQSNLRAILDDVYTLDKSEVARLYDQTRHLSRLVNDLHELAQAEARQLPLDRRPVDLNEVVQAAVELLEPVAELEGIHLDTRLPGHPVMVNGDGARLMQICQNLLSNALRHTPAGGTITVTVEATGDEASLTVADTGDGIEPGHLPHVFDRFYRTSQARDRDSGGTGLGLAIVRALVEAHGGRVSAHSPGQGQGSTFRAIFPRSSSRPSESWSSLA</sequence>
<evidence type="ECO:0000256" key="3">
    <source>
        <dbReference type="ARBA" id="ARBA00012438"/>
    </source>
</evidence>
<dbReference type="InterPro" id="IPR050736">
    <property type="entry name" value="Sensor_HK_Regulatory"/>
</dbReference>
<dbReference type="Gene3D" id="6.10.340.10">
    <property type="match status" value="1"/>
</dbReference>
<dbReference type="InterPro" id="IPR003661">
    <property type="entry name" value="HisK_dim/P_dom"/>
</dbReference>
<comment type="caution">
    <text evidence="13">The sequence shown here is derived from an EMBL/GenBank/DDBJ whole genome shotgun (WGS) entry which is preliminary data.</text>
</comment>
<evidence type="ECO:0000256" key="9">
    <source>
        <dbReference type="SAM" id="MobiDB-lite"/>
    </source>
</evidence>
<evidence type="ECO:0000313" key="13">
    <source>
        <dbReference type="EMBL" id="TQE94491.1"/>
    </source>
</evidence>
<dbReference type="AlphaFoldDB" id="A0A540VCL9"/>
<dbReference type="PROSITE" id="PS50109">
    <property type="entry name" value="HIS_KIN"/>
    <property type="match status" value="1"/>
</dbReference>
<dbReference type="Gene3D" id="1.10.287.130">
    <property type="match status" value="1"/>
</dbReference>
<evidence type="ECO:0000256" key="4">
    <source>
        <dbReference type="ARBA" id="ARBA00022553"/>
    </source>
</evidence>
<dbReference type="FunFam" id="3.30.565.10:FF:000006">
    <property type="entry name" value="Sensor histidine kinase WalK"/>
    <property type="match status" value="1"/>
</dbReference>
<keyword evidence="7" id="KW-0902">Two-component regulatory system</keyword>
<dbReference type="InterPro" id="IPR004358">
    <property type="entry name" value="Sig_transdc_His_kin-like_C"/>
</dbReference>
<dbReference type="PANTHER" id="PTHR43711">
    <property type="entry name" value="TWO-COMPONENT HISTIDINE KINASE"/>
    <property type="match status" value="1"/>
</dbReference>
<dbReference type="OrthoDB" id="335833at2"/>
<dbReference type="PROSITE" id="PS50885">
    <property type="entry name" value="HAMP"/>
    <property type="match status" value="1"/>
</dbReference>